<accession>A0ABY3WTA1</accession>
<keyword evidence="3" id="KW-1185">Reference proteome</keyword>
<name>A0ABY3WTA1_9ACTN</name>
<feature type="compositionally biased region" description="Gly residues" evidence="1">
    <location>
        <begin position="66"/>
        <end position="80"/>
    </location>
</feature>
<evidence type="ECO:0000313" key="2">
    <source>
        <dbReference type="EMBL" id="UNM15887.1"/>
    </source>
</evidence>
<dbReference type="EMBL" id="CP071872">
    <property type="protein sequence ID" value="UNM15887.1"/>
    <property type="molecule type" value="Genomic_DNA"/>
</dbReference>
<dbReference type="InterPro" id="IPR032466">
    <property type="entry name" value="Metal_Hydrolase"/>
</dbReference>
<feature type="region of interest" description="Disordered" evidence="1">
    <location>
        <begin position="62"/>
        <end position="117"/>
    </location>
</feature>
<organism evidence="2 3">
    <name type="scientific">Streptomyces formicae</name>
    <dbReference type="NCBI Taxonomy" id="1616117"/>
    <lineage>
        <taxon>Bacteria</taxon>
        <taxon>Bacillati</taxon>
        <taxon>Actinomycetota</taxon>
        <taxon>Actinomycetes</taxon>
        <taxon>Kitasatosporales</taxon>
        <taxon>Streptomycetaceae</taxon>
        <taxon>Streptomyces</taxon>
    </lineage>
</organism>
<dbReference type="Proteomes" id="UP000828924">
    <property type="component" value="Chromosome"/>
</dbReference>
<evidence type="ECO:0000256" key="1">
    <source>
        <dbReference type="SAM" id="MobiDB-lite"/>
    </source>
</evidence>
<sequence>MEELGRRGSVLSLHPAGRDAGTALIAENRMRWMVGAPMEDTICAMHLMLEGIPSRYPRLRIVHSHLGGGGGRGPPGGGPGREGRRSGRAERPGRWRRARTTPAPAAPTARIRRRTAT</sequence>
<feature type="compositionally biased region" description="Basic and acidic residues" evidence="1">
    <location>
        <begin position="81"/>
        <end position="93"/>
    </location>
</feature>
<dbReference type="Gene3D" id="3.20.20.140">
    <property type="entry name" value="Metal-dependent hydrolases"/>
    <property type="match status" value="1"/>
</dbReference>
<reference evidence="2 3" key="1">
    <citation type="submission" date="2021-03" db="EMBL/GenBank/DDBJ databases">
        <title>Complete genome of Streptomyces formicae strain 1H-GS9 (DSM 100524).</title>
        <authorList>
            <person name="Atanasov K.E."/>
            <person name="Altabella T."/>
            <person name="Ferrer A."/>
        </authorList>
    </citation>
    <scope>NUCLEOTIDE SEQUENCE [LARGE SCALE GENOMIC DNA]</scope>
    <source>
        <strain evidence="2 3">1H-GS9</strain>
    </source>
</reference>
<evidence type="ECO:0000313" key="3">
    <source>
        <dbReference type="Proteomes" id="UP000828924"/>
    </source>
</evidence>
<gene>
    <name evidence="2" type="ORF">J4032_34415</name>
</gene>
<dbReference type="SUPFAM" id="SSF51556">
    <property type="entry name" value="Metallo-dependent hydrolases"/>
    <property type="match status" value="1"/>
</dbReference>
<proteinExistence type="predicted"/>
<protein>
    <submittedName>
        <fullName evidence="2">Amidohydrolase family protein</fullName>
    </submittedName>
</protein>
<feature type="compositionally biased region" description="Low complexity" evidence="1">
    <location>
        <begin position="100"/>
        <end position="109"/>
    </location>
</feature>